<dbReference type="EMBL" id="JANPWB010000012">
    <property type="protein sequence ID" value="KAJ1118842.1"/>
    <property type="molecule type" value="Genomic_DNA"/>
</dbReference>
<gene>
    <name evidence="2" type="ORF">NDU88_007029</name>
</gene>
<accession>A0AAV7NS22</accession>
<sequence length="71" mass="8028">MPAWPCAEWRRVTGSRKDPTRRNSEPRERLDPVERRVSEAGDEQNTLGAAQKKVDKLLVASQSRSLRGALL</sequence>
<organism evidence="2 3">
    <name type="scientific">Pleurodeles waltl</name>
    <name type="common">Iberian ribbed newt</name>
    <dbReference type="NCBI Taxonomy" id="8319"/>
    <lineage>
        <taxon>Eukaryota</taxon>
        <taxon>Metazoa</taxon>
        <taxon>Chordata</taxon>
        <taxon>Craniata</taxon>
        <taxon>Vertebrata</taxon>
        <taxon>Euteleostomi</taxon>
        <taxon>Amphibia</taxon>
        <taxon>Batrachia</taxon>
        <taxon>Caudata</taxon>
        <taxon>Salamandroidea</taxon>
        <taxon>Salamandridae</taxon>
        <taxon>Pleurodelinae</taxon>
        <taxon>Pleurodeles</taxon>
    </lineage>
</organism>
<proteinExistence type="predicted"/>
<dbReference type="Proteomes" id="UP001066276">
    <property type="component" value="Chromosome 8"/>
</dbReference>
<evidence type="ECO:0000313" key="2">
    <source>
        <dbReference type="EMBL" id="KAJ1118842.1"/>
    </source>
</evidence>
<feature type="region of interest" description="Disordered" evidence="1">
    <location>
        <begin position="1"/>
        <end position="48"/>
    </location>
</feature>
<feature type="compositionally biased region" description="Basic and acidic residues" evidence="1">
    <location>
        <begin position="8"/>
        <end position="39"/>
    </location>
</feature>
<evidence type="ECO:0000313" key="3">
    <source>
        <dbReference type="Proteomes" id="UP001066276"/>
    </source>
</evidence>
<protein>
    <submittedName>
        <fullName evidence="2">Uncharacterized protein</fullName>
    </submittedName>
</protein>
<reference evidence="2" key="1">
    <citation type="journal article" date="2022" name="bioRxiv">
        <title>Sequencing and chromosome-scale assembly of the giantPleurodeles waltlgenome.</title>
        <authorList>
            <person name="Brown T."/>
            <person name="Elewa A."/>
            <person name="Iarovenko S."/>
            <person name="Subramanian E."/>
            <person name="Araus A.J."/>
            <person name="Petzold A."/>
            <person name="Susuki M."/>
            <person name="Suzuki K.-i.T."/>
            <person name="Hayashi T."/>
            <person name="Toyoda A."/>
            <person name="Oliveira C."/>
            <person name="Osipova E."/>
            <person name="Leigh N.D."/>
            <person name="Simon A."/>
            <person name="Yun M.H."/>
        </authorList>
    </citation>
    <scope>NUCLEOTIDE SEQUENCE</scope>
    <source>
        <strain evidence="2">20211129_DDA</strain>
        <tissue evidence="2">Liver</tissue>
    </source>
</reference>
<comment type="caution">
    <text evidence="2">The sequence shown here is derived from an EMBL/GenBank/DDBJ whole genome shotgun (WGS) entry which is preliminary data.</text>
</comment>
<dbReference type="AlphaFoldDB" id="A0AAV7NS22"/>
<evidence type="ECO:0000256" key="1">
    <source>
        <dbReference type="SAM" id="MobiDB-lite"/>
    </source>
</evidence>
<keyword evidence="3" id="KW-1185">Reference proteome</keyword>
<name>A0AAV7NS22_PLEWA</name>